<gene>
    <name evidence="4" type="ORF">Poly41_48810</name>
</gene>
<evidence type="ECO:0000256" key="1">
    <source>
        <dbReference type="ARBA" id="ARBA00023125"/>
    </source>
</evidence>
<dbReference type="PANTHER" id="PTHR30349">
    <property type="entry name" value="PHAGE INTEGRASE-RELATED"/>
    <property type="match status" value="1"/>
</dbReference>
<evidence type="ECO:0000259" key="3">
    <source>
        <dbReference type="PROSITE" id="PS51898"/>
    </source>
</evidence>
<dbReference type="Proteomes" id="UP000319143">
    <property type="component" value="Unassembled WGS sequence"/>
</dbReference>
<dbReference type="InterPro" id="IPR050090">
    <property type="entry name" value="Tyrosine_recombinase_XerCD"/>
</dbReference>
<evidence type="ECO:0000313" key="5">
    <source>
        <dbReference type="Proteomes" id="UP000319143"/>
    </source>
</evidence>
<keyword evidence="2" id="KW-0233">DNA recombination</keyword>
<dbReference type="RefSeq" id="WP_146529318.1">
    <property type="nucleotide sequence ID" value="NZ_SJPV01000009.1"/>
</dbReference>
<proteinExistence type="predicted"/>
<evidence type="ECO:0000256" key="2">
    <source>
        <dbReference type="ARBA" id="ARBA00023172"/>
    </source>
</evidence>
<dbReference type="OrthoDB" id="262002at2"/>
<organism evidence="4 5">
    <name type="scientific">Novipirellula artificiosorum</name>
    <dbReference type="NCBI Taxonomy" id="2528016"/>
    <lineage>
        <taxon>Bacteria</taxon>
        <taxon>Pseudomonadati</taxon>
        <taxon>Planctomycetota</taxon>
        <taxon>Planctomycetia</taxon>
        <taxon>Pirellulales</taxon>
        <taxon>Pirellulaceae</taxon>
        <taxon>Novipirellula</taxon>
    </lineage>
</organism>
<dbReference type="GO" id="GO:0006310">
    <property type="term" value="P:DNA recombination"/>
    <property type="evidence" value="ECO:0007669"/>
    <property type="project" value="UniProtKB-KW"/>
</dbReference>
<comment type="caution">
    <text evidence="4">The sequence shown here is derived from an EMBL/GenBank/DDBJ whole genome shotgun (WGS) entry which is preliminary data.</text>
</comment>
<dbReference type="Pfam" id="PF13102">
    <property type="entry name" value="Phage_int_SAM_5"/>
    <property type="match status" value="1"/>
</dbReference>
<dbReference type="InterPro" id="IPR013762">
    <property type="entry name" value="Integrase-like_cat_sf"/>
</dbReference>
<dbReference type="AlphaFoldDB" id="A0A5C6DDU8"/>
<keyword evidence="5" id="KW-1185">Reference proteome</keyword>
<sequence length="436" mass="49015">MASLRKESDRGRTGWRLQFRHEKKRRSLWLGPLSKRAADAVARHVEELVRARASNVQPEPDAAKWARGVDGRIRDTLCGWGLVDPIQNRNADSDRFLGPFCDKYIAGRTDIAAVTLEDYTRVKGFLVDRFGQRCLLTTITPADAIRWQRWLVSDRGHSEATVSKYTKKAKAIFADAVRDRLIPESPFADVKPGSDVNRTRDHYISRATAIEVLKACPDDDWRLIFAFARFAGLRRCEILVMTWADILWDIDRLRIDSPKTGLRFCPIFPELMPFLLASSESAPDGATRCIRRYHRRANLGTQMNRIIEQAGIVPWEKTFGNLRATRRTELQEHREDHVINAWLGHSSKTAEKHYLQVHDDHWAAGASSLTGEAIDFDAVIGGVRGGVISAANDPSRARTANNQSAKTMGKEGSGCFLMGEQAVPLGHELSAKTRGF</sequence>
<dbReference type="PROSITE" id="PS51898">
    <property type="entry name" value="TYR_RECOMBINASE"/>
    <property type="match status" value="1"/>
</dbReference>
<dbReference type="InterPro" id="IPR011010">
    <property type="entry name" value="DNA_brk_join_enz"/>
</dbReference>
<evidence type="ECO:0000313" key="4">
    <source>
        <dbReference type="EMBL" id="TWU33881.1"/>
    </source>
</evidence>
<dbReference type="GO" id="GO:0015074">
    <property type="term" value="P:DNA integration"/>
    <property type="evidence" value="ECO:0007669"/>
    <property type="project" value="InterPro"/>
</dbReference>
<keyword evidence="1" id="KW-0238">DNA-binding</keyword>
<dbReference type="EMBL" id="SJPV01000009">
    <property type="protein sequence ID" value="TWU33881.1"/>
    <property type="molecule type" value="Genomic_DNA"/>
</dbReference>
<feature type="domain" description="Tyr recombinase" evidence="3">
    <location>
        <begin position="199"/>
        <end position="367"/>
    </location>
</feature>
<dbReference type="InterPro" id="IPR002104">
    <property type="entry name" value="Integrase_catalytic"/>
</dbReference>
<dbReference type="Gene3D" id="1.10.150.130">
    <property type="match status" value="1"/>
</dbReference>
<dbReference type="InterPro" id="IPR025269">
    <property type="entry name" value="SAM-like_dom"/>
</dbReference>
<protein>
    <recommendedName>
        <fullName evidence="3">Tyr recombinase domain-containing protein</fullName>
    </recommendedName>
</protein>
<dbReference type="GO" id="GO:0003677">
    <property type="term" value="F:DNA binding"/>
    <property type="evidence" value="ECO:0007669"/>
    <property type="project" value="UniProtKB-KW"/>
</dbReference>
<dbReference type="Gene3D" id="1.10.443.10">
    <property type="entry name" value="Intergrase catalytic core"/>
    <property type="match status" value="1"/>
</dbReference>
<dbReference type="InterPro" id="IPR010998">
    <property type="entry name" value="Integrase_recombinase_N"/>
</dbReference>
<accession>A0A5C6DDU8</accession>
<reference evidence="4 5" key="1">
    <citation type="submission" date="2019-02" db="EMBL/GenBank/DDBJ databases">
        <title>Deep-cultivation of Planctomycetes and their phenomic and genomic characterization uncovers novel biology.</title>
        <authorList>
            <person name="Wiegand S."/>
            <person name="Jogler M."/>
            <person name="Boedeker C."/>
            <person name="Pinto D."/>
            <person name="Vollmers J."/>
            <person name="Rivas-Marin E."/>
            <person name="Kohn T."/>
            <person name="Peeters S.H."/>
            <person name="Heuer A."/>
            <person name="Rast P."/>
            <person name="Oberbeckmann S."/>
            <person name="Bunk B."/>
            <person name="Jeske O."/>
            <person name="Meyerdierks A."/>
            <person name="Storesund J.E."/>
            <person name="Kallscheuer N."/>
            <person name="Luecker S."/>
            <person name="Lage O.M."/>
            <person name="Pohl T."/>
            <person name="Merkel B.J."/>
            <person name="Hornburger P."/>
            <person name="Mueller R.-W."/>
            <person name="Bruemmer F."/>
            <person name="Labrenz M."/>
            <person name="Spormann A.M."/>
            <person name="Op Den Camp H."/>
            <person name="Overmann J."/>
            <person name="Amann R."/>
            <person name="Jetten M.S.M."/>
            <person name="Mascher T."/>
            <person name="Medema M.H."/>
            <person name="Devos D.P."/>
            <person name="Kaster A.-K."/>
            <person name="Ovreas L."/>
            <person name="Rohde M."/>
            <person name="Galperin M.Y."/>
            <person name="Jogler C."/>
        </authorList>
    </citation>
    <scope>NUCLEOTIDE SEQUENCE [LARGE SCALE GENOMIC DNA]</scope>
    <source>
        <strain evidence="4 5">Poly41</strain>
    </source>
</reference>
<dbReference type="SUPFAM" id="SSF56349">
    <property type="entry name" value="DNA breaking-rejoining enzymes"/>
    <property type="match status" value="1"/>
</dbReference>
<name>A0A5C6DDU8_9BACT</name>